<keyword evidence="8" id="KW-1185">Reference proteome</keyword>
<reference evidence="7 8" key="1">
    <citation type="submission" date="2013-12" db="EMBL/GenBank/DDBJ databases">
        <authorList>
            <person name="Cubeta M."/>
            <person name="Pakala S."/>
            <person name="Fedorova N."/>
            <person name="Thomas E."/>
            <person name="Dean R."/>
            <person name="Jabaji S."/>
            <person name="Neate S."/>
            <person name="Toda T."/>
            <person name="Tavantzis S."/>
            <person name="Vilgalys R."/>
            <person name="Bharathan N."/>
            <person name="Pakala S."/>
            <person name="Losada L.S."/>
            <person name="Zafar N."/>
            <person name="Nierman W."/>
        </authorList>
    </citation>
    <scope>NUCLEOTIDE SEQUENCE [LARGE SCALE GENOMIC DNA]</scope>
    <source>
        <strain evidence="7 8">123E</strain>
    </source>
</reference>
<dbReference type="PROSITE" id="PS00028">
    <property type="entry name" value="ZINC_FINGER_C2H2_1"/>
    <property type="match status" value="3"/>
</dbReference>
<evidence type="ECO:0000256" key="2">
    <source>
        <dbReference type="ARBA" id="ARBA00022737"/>
    </source>
</evidence>
<evidence type="ECO:0000259" key="6">
    <source>
        <dbReference type="PROSITE" id="PS50157"/>
    </source>
</evidence>
<evidence type="ECO:0000256" key="1">
    <source>
        <dbReference type="ARBA" id="ARBA00022723"/>
    </source>
</evidence>
<dbReference type="GO" id="GO:0000981">
    <property type="term" value="F:DNA-binding transcription factor activity, RNA polymerase II-specific"/>
    <property type="evidence" value="ECO:0007669"/>
    <property type="project" value="TreeGrafter"/>
</dbReference>
<dbReference type="InterPro" id="IPR013087">
    <property type="entry name" value="Znf_C2H2_type"/>
</dbReference>
<dbReference type="OrthoDB" id="6077919at2759"/>
<dbReference type="GO" id="GO:0005634">
    <property type="term" value="C:nucleus"/>
    <property type="evidence" value="ECO:0007669"/>
    <property type="project" value="TreeGrafter"/>
</dbReference>
<dbReference type="AlphaFoldDB" id="A0A074RZA6"/>
<dbReference type="STRING" id="1423351.A0A074RZA6"/>
<dbReference type="Pfam" id="PF12874">
    <property type="entry name" value="zf-met"/>
    <property type="match status" value="1"/>
</dbReference>
<protein>
    <submittedName>
        <fullName evidence="7">C2H2 type zinc-finger protein</fullName>
    </submittedName>
</protein>
<proteinExistence type="predicted"/>
<accession>A0A074RZA6</accession>
<name>A0A074RZA6_9AGAM</name>
<dbReference type="HOGENOM" id="CLU_075838_1_1_1"/>
<dbReference type="Pfam" id="PF12171">
    <property type="entry name" value="zf-C2H2_jaz"/>
    <property type="match status" value="1"/>
</dbReference>
<evidence type="ECO:0000313" key="7">
    <source>
        <dbReference type="EMBL" id="KEP52396.1"/>
    </source>
</evidence>
<keyword evidence="1" id="KW-0479">Metal-binding</keyword>
<dbReference type="PANTHER" id="PTHR24408:SF58">
    <property type="entry name" value="TRANSCRIPTION FACTOR (TFIIIA), PUTATIVE (AFU_ORTHOLOGUE AFUA_1G05150)-RELATED"/>
    <property type="match status" value="1"/>
</dbReference>
<keyword evidence="2" id="KW-0677">Repeat</keyword>
<evidence type="ECO:0000256" key="3">
    <source>
        <dbReference type="ARBA" id="ARBA00022771"/>
    </source>
</evidence>
<dbReference type="PROSITE" id="PS50157">
    <property type="entry name" value="ZINC_FINGER_C2H2_2"/>
    <property type="match status" value="2"/>
</dbReference>
<gene>
    <name evidence="7" type="ORF">V565_046070</name>
</gene>
<feature type="domain" description="C2H2-type" evidence="6">
    <location>
        <begin position="205"/>
        <end position="229"/>
    </location>
</feature>
<dbReference type="GO" id="GO:0008270">
    <property type="term" value="F:zinc ion binding"/>
    <property type="evidence" value="ECO:0007669"/>
    <property type="project" value="UniProtKB-KW"/>
</dbReference>
<dbReference type="GO" id="GO:0043565">
    <property type="term" value="F:sequence-specific DNA binding"/>
    <property type="evidence" value="ECO:0007669"/>
    <property type="project" value="TreeGrafter"/>
</dbReference>
<feature type="domain" description="C2H2-type" evidence="6">
    <location>
        <begin position="103"/>
        <end position="132"/>
    </location>
</feature>
<keyword evidence="4" id="KW-0862">Zinc</keyword>
<dbReference type="PANTHER" id="PTHR24408">
    <property type="entry name" value="ZINC FINGER PROTEIN"/>
    <property type="match status" value="1"/>
</dbReference>
<dbReference type="EMBL" id="AZST01000108">
    <property type="protein sequence ID" value="KEP52396.1"/>
    <property type="molecule type" value="Genomic_DNA"/>
</dbReference>
<sequence>MAYCERCNRGFGSDYAYAAHQRDSPRHYVCFPCNIDFPSYERLNQHFRKSSRHPHYCSFCDEDFYDDYDLSEHDEQCHEYCNSCDLWVDTTDDLVEHNKNSHYYCVECNRFFMNMNNLQAHLNSSRHRPKNVSCPGVGCTDRFVSKSALLLHFEGGGCKSGLTRQSLNRLIAERDRSNFITNPNRLITGTTETWATQRAWNGSSYECYFCHKGFLSLPQLNQHLASPAHEQALYHCPQLGHGCQSQFRTLSGLCQHIENGSCGVARFKVVQDSMAKLIGGMNRLTFR</sequence>
<dbReference type="Proteomes" id="UP000027456">
    <property type="component" value="Unassembled WGS sequence"/>
</dbReference>
<evidence type="ECO:0000313" key="8">
    <source>
        <dbReference type="Proteomes" id="UP000027456"/>
    </source>
</evidence>
<dbReference type="SMART" id="SM00355">
    <property type="entry name" value="ZnF_C2H2"/>
    <property type="match status" value="7"/>
</dbReference>
<dbReference type="InterPro" id="IPR022755">
    <property type="entry name" value="Znf_C2H2_jaz"/>
</dbReference>
<keyword evidence="3 5" id="KW-0863">Zinc-finger</keyword>
<comment type="caution">
    <text evidence="7">The sequence shown here is derived from an EMBL/GenBank/DDBJ whole genome shotgun (WGS) entry which is preliminary data.</text>
</comment>
<dbReference type="InterPro" id="IPR036236">
    <property type="entry name" value="Znf_C2H2_sf"/>
</dbReference>
<dbReference type="SUPFAM" id="SSF57667">
    <property type="entry name" value="beta-beta-alpha zinc fingers"/>
    <property type="match status" value="2"/>
</dbReference>
<evidence type="ECO:0000256" key="4">
    <source>
        <dbReference type="ARBA" id="ARBA00022833"/>
    </source>
</evidence>
<evidence type="ECO:0000256" key="5">
    <source>
        <dbReference type="PROSITE-ProRule" id="PRU00042"/>
    </source>
</evidence>
<organism evidence="7 8">
    <name type="scientific">Rhizoctonia solani 123E</name>
    <dbReference type="NCBI Taxonomy" id="1423351"/>
    <lineage>
        <taxon>Eukaryota</taxon>
        <taxon>Fungi</taxon>
        <taxon>Dikarya</taxon>
        <taxon>Basidiomycota</taxon>
        <taxon>Agaricomycotina</taxon>
        <taxon>Agaricomycetes</taxon>
        <taxon>Cantharellales</taxon>
        <taxon>Ceratobasidiaceae</taxon>
        <taxon>Rhizoctonia</taxon>
    </lineage>
</organism>
<dbReference type="Gene3D" id="3.30.160.60">
    <property type="entry name" value="Classic Zinc Finger"/>
    <property type="match status" value="3"/>
</dbReference>